<dbReference type="HOGENOM" id="CLU_1264862_0_0_5"/>
<name>M1N4R0_BARAA</name>
<protein>
    <submittedName>
        <fullName evidence="2">SH3-domain protein</fullName>
    </submittedName>
</protein>
<dbReference type="Gene3D" id="2.30.30.40">
    <property type="entry name" value="SH3 Domains"/>
    <property type="match status" value="1"/>
</dbReference>
<evidence type="ECO:0000259" key="1">
    <source>
        <dbReference type="Pfam" id="PF08239"/>
    </source>
</evidence>
<keyword evidence="3" id="KW-1185">Reference proteome</keyword>
<dbReference type="eggNOG" id="COG4991">
    <property type="taxonomic scope" value="Bacteria"/>
</dbReference>
<dbReference type="KEGG" id="baus:BAnh1_10140"/>
<evidence type="ECO:0000313" key="2">
    <source>
        <dbReference type="EMBL" id="AGF74884.1"/>
    </source>
</evidence>
<dbReference type="Pfam" id="PF08239">
    <property type="entry name" value="SH3_3"/>
    <property type="match status" value="1"/>
</dbReference>
<dbReference type="Proteomes" id="UP000011729">
    <property type="component" value="Chromosome"/>
</dbReference>
<dbReference type="InterPro" id="IPR003646">
    <property type="entry name" value="SH3-like_bac-type"/>
</dbReference>
<feature type="domain" description="SH3b" evidence="1">
    <location>
        <begin position="40"/>
        <end position="90"/>
    </location>
</feature>
<dbReference type="STRING" id="1094489.BAnh1_10140"/>
<dbReference type="OrthoDB" id="8074373at2"/>
<dbReference type="PATRIC" id="fig|1094489.3.peg.1243"/>
<gene>
    <name evidence="2" type="ordered locus">BAnh1_10140</name>
</gene>
<reference evidence="2 3" key="1">
    <citation type="journal article" date="2013" name="PLoS Genet.">
        <title>A gene transfer agent and a dynamic repertoire of secretion systems hold the keys to the explosive radiation of the emerging pathogen Bartonella.</title>
        <authorList>
            <person name="Guy L."/>
            <person name="Nystedt B."/>
            <person name="Toft C."/>
            <person name="Zaremba-Niedzwiedzka K."/>
            <person name="Berglund E.C."/>
            <person name="Granberg F."/>
            <person name="Naslund K."/>
            <person name="Eriksson A.S."/>
            <person name="Andersson S.G."/>
        </authorList>
    </citation>
    <scope>NUCLEOTIDE SEQUENCE [LARGE SCALE GENOMIC DNA]</scope>
    <source>
        <strain evidence="2 3">Aust/NH1</strain>
    </source>
</reference>
<dbReference type="EMBL" id="CP003123">
    <property type="protein sequence ID" value="AGF74884.1"/>
    <property type="molecule type" value="Genomic_DNA"/>
</dbReference>
<proteinExistence type="predicted"/>
<evidence type="ECO:0000313" key="3">
    <source>
        <dbReference type="Proteomes" id="UP000011729"/>
    </source>
</evidence>
<sequence length="202" mass="21974">MFKKNFLSTTITRISLMGLGLGMTVSGAISGVVARIETGDVILRKGPAMTYQAIARVPTGEKVQIDGCLPGKAWCSLRYNGIAGWAAADYFAVGNVPVVSLSLTPARLSSSMTGAKRKMNQIASGVAKTKMQKHFRTDVIITPTGVKKTDERTILNPLLGESTVSVHRVAAYNPLFPNDVNFRNAERNETRYRVVTYPAPRR</sequence>
<dbReference type="AlphaFoldDB" id="M1N4R0"/>
<dbReference type="RefSeq" id="WP_015398388.1">
    <property type="nucleotide sequence ID" value="NC_020300.1"/>
</dbReference>
<organism evidence="2 3">
    <name type="scientific">Bartonella australis (strain Aust/NH1)</name>
    <dbReference type="NCBI Taxonomy" id="1094489"/>
    <lineage>
        <taxon>Bacteria</taxon>
        <taxon>Pseudomonadati</taxon>
        <taxon>Pseudomonadota</taxon>
        <taxon>Alphaproteobacteria</taxon>
        <taxon>Hyphomicrobiales</taxon>
        <taxon>Bartonellaceae</taxon>
        <taxon>Bartonella</taxon>
    </lineage>
</organism>
<accession>M1N4R0</accession>